<dbReference type="EMBL" id="JAANIT010000184">
    <property type="protein sequence ID" value="KAG1550857.1"/>
    <property type="molecule type" value="Genomic_DNA"/>
</dbReference>
<reference evidence="1" key="1">
    <citation type="journal article" date="2020" name="Microb. Genom.">
        <title>Genetic diversity of clinical and environmental Mucorales isolates obtained from an investigation of mucormycosis cases among solid organ transplant recipients.</title>
        <authorList>
            <person name="Nguyen M.H."/>
            <person name="Kaul D."/>
            <person name="Muto C."/>
            <person name="Cheng S.J."/>
            <person name="Richter R.A."/>
            <person name="Bruno V.M."/>
            <person name="Liu G."/>
            <person name="Beyhan S."/>
            <person name="Sundermann A.J."/>
            <person name="Mounaud S."/>
            <person name="Pasculle A.W."/>
            <person name="Nierman W.C."/>
            <person name="Driscoll E."/>
            <person name="Cumbie R."/>
            <person name="Clancy C.J."/>
            <person name="Dupont C.L."/>
        </authorList>
    </citation>
    <scope>NUCLEOTIDE SEQUENCE</scope>
    <source>
        <strain evidence="1">GL16</strain>
    </source>
</reference>
<evidence type="ECO:0000313" key="1">
    <source>
        <dbReference type="EMBL" id="KAG1550857.1"/>
    </source>
</evidence>
<name>A0A9P7CFW8_RHIOR</name>
<dbReference type="InterPro" id="IPR009057">
    <property type="entry name" value="Homeodomain-like_sf"/>
</dbReference>
<accession>A0A9P7CFW8</accession>
<dbReference type="OrthoDB" id="2279974at2759"/>
<evidence type="ECO:0008006" key="3">
    <source>
        <dbReference type="Google" id="ProtNLM"/>
    </source>
</evidence>
<comment type="caution">
    <text evidence="1">The sequence shown here is derived from an EMBL/GenBank/DDBJ whole genome shotgun (WGS) entry which is preliminary data.</text>
</comment>
<dbReference type="AlphaFoldDB" id="A0A9P7CFW8"/>
<evidence type="ECO:0000313" key="2">
    <source>
        <dbReference type="Proteomes" id="UP000717996"/>
    </source>
</evidence>
<organism evidence="1 2">
    <name type="scientific">Rhizopus oryzae</name>
    <name type="common">Mucormycosis agent</name>
    <name type="synonym">Rhizopus arrhizus var. delemar</name>
    <dbReference type="NCBI Taxonomy" id="64495"/>
    <lineage>
        <taxon>Eukaryota</taxon>
        <taxon>Fungi</taxon>
        <taxon>Fungi incertae sedis</taxon>
        <taxon>Mucoromycota</taxon>
        <taxon>Mucoromycotina</taxon>
        <taxon>Mucoromycetes</taxon>
        <taxon>Mucorales</taxon>
        <taxon>Mucorineae</taxon>
        <taxon>Rhizopodaceae</taxon>
        <taxon>Rhizopus</taxon>
    </lineage>
</organism>
<protein>
    <recommendedName>
        <fullName evidence="3">Homeodomain-like DNA binding domain-containing transcription factor</fullName>
    </recommendedName>
</protein>
<proteinExistence type="predicted"/>
<sequence>MDYTVDEEQFHLETLSSHIQYLAQLPLESEKMIEMMQVEKQKKSGSDDKVRFFKLLFEKCLSTAAAAAKRLGTHIRTAQKWTAKYERDPDCIFEKRRKTGRPCILNEEHKKAILECIDENPSIVLGNVMQHLRRAFTELKARFLPKV</sequence>
<gene>
    <name evidence="1" type="ORF">G6F51_002213</name>
</gene>
<dbReference type="Proteomes" id="UP000717996">
    <property type="component" value="Unassembled WGS sequence"/>
</dbReference>
<dbReference type="SUPFAM" id="SSF46689">
    <property type="entry name" value="Homeodomain-like"/>
    <property type="match status" value="1"/>
</dbReference>